<evidence type="ECO:0000256" key="1">
    <source>
        <dbReference type="SAM" id="SignalP"/>
    </source>
</evidence>
<reference evidence="3" key="1">
    <citation type="submission" date="2023-07" db="EMBL/GenBank/DDBJ databases">
        <title>Christiangramia sp. SM2212., a novel bacterium of the family Flavobacteriaceae isolated from the sea sediment.</title>
        <authorList>
            <person name="Wang J."/>
            <person name="Zhang X."/>
        </authorList>
    </citation>
    <scope>NUCLEOTIDE SEQUENCE [LARGE SCALE GENOMIC DNA]</scope>
    <source>
        <strain evidence="3">SM2212</strain>
    </source>
</reference>
<protein>
    <submittedName>
        <fullName evidence="2">Uncharacterized protein</fullName>
    </submittedName>
</protein>
<dbReference type="PROSITE" id="PS51257">
    <property type="entry name" value="PROKAR_LIPOPROTEIN"/>
    <property type="match status" value="1"/>
</dbReference>
<name>A0ABU1ES63_9FLAO</name>
<dbReference type="SUPFAM" id="SSF101908">
    <property type="entry name" value="Putative isomerase YbhE"/>
    <property type="match status" value="1"/>
</dbReference>
<dbReference type="Proteomes" id="UP001257234">
    <property type="component" value="Unassembled WGS sequence"/>
</dbReference>
<gene>
    <name evidence="2" type="ORF">RE431_11365</name>
</gene>
<dbReference type="RefSeq" id="WP_309562103.1">
    <property type="nucleotide sequence ID" value="NZ_JAVJIU010000004.1"/>
</dbReference>
<keyword evidence="3" id="KW-1185">Reference proteome</keyword>
<dbReference type="InterPro" id="IPR013211">
    <property type="entry name" value="LVIVD"/>
</dbReference>
<sequence length="551" mass="58708">MTRKLLALGLFSAFFITSCQKDDATTSENVAQQSDFITNTTASELAGAINLSERGVIGVARVNTTREAEPAWIFGIEQIAQLEPPKLNGETLRATHVDVKGDFAYVSYNKEGAIYLGAIDIVDVSDKYNPVLVSRMKSNIADINSLYIDSNDNIVFTGASINGEGPNHTLLGYVSTQNGQFSTDFKLDYGLAGHTGVHVLDLNGKTILISGNSGIVGSYKLSGSESAFDPQAEVGLGDLRSAAYNNDQLAVLSGDDGLLNFSLEEEFIENSAIGTAPLTAESKRTIAWYGNNILVSEGIDGAGIYNFEAGEKTTSLPLNVHPEASTVSAEDKVTNAVSTDGNFIYMANGGAGLDIIKLNEALNPVAEGIAEIEGSANFVQAKGEYIYLASGSGLKILKIIAASEDALRSEFLTCEDYEPYTGDKNLNVPSNSEEAYSGTMNLKHLSIEGILSFCGDMLIEKSANLSSESILNLSGNFKLGNSKSSENLVINSESIFKVEGLVEIHGDLNIESGGRLEFVGSDSKIYVSGEVKIKSGGEVIGDFEDLNDKFN</sequence>
<evidence type="ECO:0000313" key="3">
    <source>
        <dbReference type="Proteomes" id="UP001257234"/>
    </source>
</evidence>
<accession>A0ABU1ES63</accession>
<keyword evidence="1" id="KW-0732">Signal</keyword>
<evidence type="ECO:0000313" key="2">
    <source>
        <dbReference type="EMBL" id="MDR5591237.1"/>
    </source>
</evidence>
<comment type="caution">
    <text evidence="2">The sequence shown here is derived from an EMBL/GenBank/DDBJ whole genome shotgun (WGS) entry which is preliminary data.</text>
</comment>
<dbReference type="EMBL" id="JAVJIU010000004">
    <property type="protein sequence ID" value="MDR5591237.1"/>
    <property type="molecule type" value="Genomic_DNA"/>
</dbReference>
<organism evidence="2 3">
    <name type="scientific">Christiangramia sediminicola</name>
    <dbReference type="NCBI Taxonomy" id="3073267"/>
    <lineage>
        <taxon>Bacteria</taxon>
        <taxon>Pseudomonadati</taxon>
        <taxon>Bacteroidota</taxon>
        <taxon>Flavobacteriia</taxon>
        <taxon>Flavobacteriales</taxon>
        <taxon>Flavobacteriaceae</taxon>
        <taxon>Christiangramia</taxon>
    </lineage>
</organism>
<feature type="signal peptide" evidence="1">
    <location>
        <begin position="1"/>
        <end position="21"/>
    </location>
</feature>
<proteinExistence type="predicted"/>
<feature type="chain" id="PRO_5047297084" evidence="1">
    <location>
        <begin position="22"/>
        <end position="551"/>
    </location>
</feature>
<dbReference type="Pfam" id="PF08309">
    <property type="entry name" value="LVIVD"/>
    <property type="match status" value="3"/>
</dbReference>